<organism evidence="1 2">
    <name type="scientific">Kytococcus schroeteri</name>
    <dbReference type="NCBI Taxonomy" id="138300"/>
    <lineage>
        <taxon>Bacteria</taxon>
        <taxon>Bacillati</taxon>
        <taxon>Actinomycetota</taxon>
        <taxon>Actinomycetes</taxon>
        <taxon>Micrococcales</taxon>
        <taxon>Kytococcaceae</taxon>
        <taxon>Kytococcus</taxon>
    </lineage>
</organism>
<evidence type="ECO:0000313" key="1">
    <source>
        <dbReference type="EMBL" id="PKZ42525.1"/>
    </source>
</evidence>
<name>A0A2I1PD08_9MICO</name>
<dbReference type="AlphaFoldDB" id="A0A2I1PD08"/>
<dbReference type="InterPro" id="IPR021408">
    <property type="entry name" value="DUF3046"/>
</dbReference>
<dbReference type="EMBL" id="PKIZ01000002">
    <property type="protein sequence ID" value="PKZ42525.1"/>
    <property type="molecule type" value="Genomic_DNA"/>
</dbReference>
<evidence type="ECO:0000313" key="2">
    <source>
        <dbReference type="Proteomes" id="UP000234206"/>
    </source>
</evidence>
<dbReference type="Proteomes" id="UP000234206">
    <property type="component" value="Unassembled WGS sequence"/>
</dbReference>
<gene>
    <name evidence="1" type="ORF">CYJ76_01215</name>
</gene>
<proteinExistence type="predicted"/>
<protein>
    <submittedName>
        <fullName evidence="1">DUF3046 domain-containing protein</fullName>
    </submittedName>
</protein>
<sequence>MRNSQLDELMAEEFGAAMAGHIRRNHVLSEVAGERTVEEALAAGVPPRQVWHSLCVDFDVPAERQWGPDPGPPAGRVD</sequence>
<comment type="caution">
    <text evidence="1">The sequence shown here is derived from an EMBL/GenBank/DDBJ whole genome shotgun (WGS) entry which is preliminary data.</text>
</comment>
<dbReference type="OrthoDB" id="3215033at2"/>
<dbReference type="RefSeq" id="WP_101849012.1">
    <property type="nucleotide sequence ID" value="NZ_PKIZ01000002.1"/>
</dbReference>
<keyword evidence="2" id="KW-1185">Reference proteome</keyword>
<dbReference type="Pfam" id="PF11248">
    <property type="entry name" value="DUF3046"/>
    <property type="match status" value="1"/>
</dbReference>
<accession>A0A2I1PD08</accession>
<reference evidence="1 2" key="1">
    <citation type="submission" date="2017-12" db="EMBL/GenBank/DDBJ databases">
        <title>Phylogenetic diversity of female urinary microbiome.</title>
        <authorList>
            <person name="Thomas-White K."/>
            <person name="Wolfe A.J."/>
        </authorList>
    </citation>
    <scope>NUCLEOTIDE SEQUENCE [LARGE SCALE GENOMIC DNA]</scope>
    <source>
        <strain evidence="1 2">UMB1298</strain>
    </source>
</reference>